<dbReference type="PANTHER" id="PTHR28457:SF1">
    <property type="entry name" value="CILIA- AND FLAGELLA-ASSOCIATED PROTEIN 119"/>
    <property type="match status" value="1"/>
</dbReference>
<sequence>MVQAFSMALSNAQISELAVGELPTGVQIPLRPHDVRELQRLQDCTSGGLSPRAFLADCFGLGSASSFQSDVLCDYFLDLLHHARTLCLSLRQMSVLTGIMWSVFAAMHRRSESSAPRVGESFTPAECYAEYRRLLLAHCGRHGTSEKPHMAIFSVPEAKQISAYVSSGLFNHFVLYKYCLVAHQAKTTFCNLTLDFPRPPPDLRSGKLLVEQISETPPISEVGLGADEAYESLTHAEVERESLQDDTQENELHADLDAFVAQSVYESEQRLLESIARRDEQLSEGRDKLVKGKG</sequence>
<accession>A0A7S1EYK7</accession>
<dbReference type="AlphaFoldDB" id="A0A7S1EYK7"/>
<reference evidence="1" key="1">
    <citation type="submission" date="2021-01" db="EMBL/GenBank/DDBJ databases">
        <authorList>
            <person name="Corre E."/>
            <person name="Pelletier E."/>
            <person name="Niang G."/>
            <person name="Scheremetjew M."/>
            <person name="Finn R."/>
            <person name="Kale V."/>
            <person name="Holt S."/>
            <person name="Cochrane G."/>
            <person name="Meng A."/>
            <person name="Brown T."/>
            <person name="Cohen L."/>
        </authorList>
    </citation>
    <scope>NUCLEOTIDE SEQUENCE</scope>
</reference>
<dbReference type="EMBL" id="HBFQ01008934">
    <property type="protein sequence ID" value="CAD8831902.1"/>
    <property type="molecule type" value="Transcribed_RNA"/>
</dbReference>
<dbReference type="PANTHER" id="PTHR28457">
    <property type="entry name" value="COILED-COIL DOMAIN-CONTAINING PROTEIN 189"/>
    <property type="match status" value="1"/>
</dbReference>
<dbReference type="InterPro" id="IPR032727">
    <property type="entry name" value="CLAMP"/>
</dbReference>
<evidence type="ECO:0000313" key="1">
    <source>
        <dbReference type="EMBL" id="CAD8831902.1"/>
    </source>
</evidence>
<organism evidence="1">
    <name type="scientific">Noctiluca scintillans</name>
    <name type="common">Sea sparkle</name>
    <name type="synonym">Red tide dinoflagellate</name>
    <dbReference type="NCBI Taxonomy" id="2966"/>
    <lineage>
        <taxon>Eukaryota</taxon>
        <taxon>Sar</taxon>
        <taxon>Alveolata</taxon>
        <taxon>Dinophyceae</taxon>
        <taxon>Noctilucales</taxon>
        <taxon>Noctilucaceae</taxon>
        <taxon>Noctiluca</taxon>
    </lineage>
</organism>
<gene>
    <name evidence="1" type="ORF">NSCI0253_LOCUS6249</name>
</gene>
<proteinExistence type="predicted"/>
<protein>
    <submittedName>
        <fullName evidence="1">Uncharacterized protein</fullName>
    </submittedName>
</protein>
<dbReference type="Pfam" id="PF14769">
    <property type="entry name" value="CLAMP"/>
    <property type="match status" value="1"/>
</dbReference>
<name>A0A7S1EYK7_NOCSC</name>